<feature type="transmembrane region" description="Helical" evidence="7">
    <location>
        <begin position="21"/>
        <end position="43"/>
    </location>
</feature>
<reference evidence="9" key="1">
    <citation type="submission" date="2015-12" db="EMBL/GenBank/DDBJ databases">
        <title>De novo transcriptome assembly of four potential Pierce s Disease insect vectors from Arizona vineyards.</title>
        <authorList>
            <person name="Tassone E.E."/>
        </authorList>
    </citation>
    <scope>NUCLEOTIDE SEQUENCE</scope>
</reference>
<comment type="subcellular location">
    <subcellularLocation>
        <location evidence="1">Membrane</location>
        <topology evidence="1">Multi-pass membrane protein</topology>
    </subcellularLocation>
</comment>
<dbReference type="Pfam" id="PF01940">
    <property type="entry name" value="DUF92"/>
    <property type="match status" value="1"/>
</dbReference>
<feature type="transmembrane region" description="Helical" evidence="7">
    <location>
        <begin position="92"/>
        <end position="116"/>
    </location>
</feature>
<accession>A0A1B6DT90</accession>
<keyword evidence="6 7" id="KW-0472">Membrane</keyword>
<evidence type="ECO:0000256" key="1">
    <source>
        <dbReference type="ARBA" id="ARBA00004141"/>
    </source>
</evidence>
<dbReference type="GO" id="GO:0016020">
    <property type="term" value="C:membrane"/>
    <property type="evidence" value="ECO:0007669"/>
    <property type="project" value="UniProtKB-SubCell"/>
</dbReference>
<proteinExistence type="inferred from homology"/>
<feature type="transmembrane region" description="Helical" evidence="7">
    <location>
        <begin position="270"/>
        <end position="290"/>
    </location>
</feature>
<feature type="transmembrane region" description="Helical" evidence="7">
    <location>
        <begin position="326"/>
        <end position="346"/>
    </location>
</feature>
<evidence type="ECO:0000256" key="3">
    <source>
        <dbReference type="ARBA" id="ARBA00014258"/>
    </source>
</evidence>
<protein>
    <recommendedName>
        <fullName evidence="3">Transmembrane protein 19</fullName>
    </recommendedName>
</protein>
<evidence type="ECO:0000256" key="7">
    <source>
        <dbReference type="SAM" id="Phobius"/>
    </source>
</evidence>
<evidence type="ECO:0000256" key="2">
    <source>
        <dbReference type="ARBA" id="ARBA00009012"/>
    </source>
</evidence>
<feature type="transmembrane region" description="Helical" evidence="7">
    <location>
        <begin position="63"/>
        <end position="80"/>
    </location>
</feature>
<dbReference type="AlphaFoldDB" id="A0A1B6DT90"/>
<evidence type="ECO:0000313" key="8">
    <source>
        <dbReference type="EMBL" id="JAS25906.1"/>
    </source>
</evidence>
<evidence type="ECO:0000256" key="6">
    <source>
        <dbReference type="ARBA" id="ARBA00023136"/>
    </source>
</evidence>
<keyword evidence="4 7" id="KW-0812">Transmembrane</keyword>
<dbReference type="InterPro" id="IPR002794">
    <property type="entry name" value="DUF92_TMEM19"/>
</dbReference>
<comment type="similarity">
    <text evidence="2">Belongs to the TMEM19 family.</text>
</comment>
<sequence>MTNKKMKKENHEPQQPKEKRSKLMMALPILLILVAVPLSMLLWIGNLAFTKFWIGENEDVTPIRWLMSVLTPVLIAAWGLKKHAVSISGAIMGLFVGFILTLSSYLFLSCLFTFFITGSKVTKFRSEKKRKLEKDFKEGGQRDWTQVICNSGMAAQLALLYILDSGCGERLINFRDDYRASWLALGVLGSFACCNGDTWASELGTVIGQSKPFLITTFKRVPKGTNGGVSLMGIIFSFLGGLVIGAVYYVVLLCLVDSSLIARSPPQWPIILWGGISGFLGSLIDSLLGATVQYSGLDKRTGIIVEYPGKDVKHISGYRILDNHSVNLLSSIIIGVTIPHFANILWPLV</sequence>
<dbReference type="EMBL" id="GEDC01011392">
    <property type="protein sequence ID" value="JAS25906.1"/>
    <property type="molecule type" value="Transcribed_RNA"/>
</dbReference>
<dbReference type="PANTHER" id="PTHR13353:SF5">
    <property type="entry name" value="TRANSMEMBRANE PROTEIN 19"/>
    <property type="match status" value="1"/>
</dbReference>
<keyword evidence="5 7" id="KW-1133">Transmembrane helix</keyword>
<evidence type="ECO:0000313" key="9">
    <source>
        <dbReference type="EMBL" id="JAS28888.1"/>
    </source>
</evidence>
<evidence type="ECO:0000256" key="5">
    <source>
        <dbReference type="ARBA" id="ARBA00022989"/>
    </source>
</evidence>
<evidence type="ECO:0000256" key="4">
    <source>
        <dbReference type="ARBA" id="ARBA00022692"/>
    </source>
</evidence>
<feature type="transmembrane region" description="Helical" evidence="7">
    <location>
        <begin position="229"/>
        <end position="250"/>
    </location>
</feature>
<feature type="transmembrane region" description="Helical" evidence="7">
    <location>
        <begin position="144"/>
        <end position="163"/>
    </location>
</feature>
<name>A0A1B6DT90_9HEMI</name>
<organism evidence="9">
    <name type="scientific">Clastoptera arizonana</name>
    <name type="common">Arizona spittle bug</name>
    <dbReference type="NCBI Taxonomy" id="38151"/>
    <lineage>
        <taxon>Eukaryota</taxon>
        <taxon>Metazoa</taxon>
        <taxon>Ecdysozoa</taxon>
        <taxon>Arthropoda</taxon>
        <taxon>Hexapoda</taxon>
        <taxon>Insecta</taxon>
        <taxon>Pterygota</taxon>
        <taxon>Neoptera</taxon>
        <taxon>Paraneoptera</taxon>
        <taxon>Hemiptera</taxon>
        <taxon>Auchenorrhyncha</taxon>
        <taxon>Cercopoidea</taxon>
        <taxon>Clastopteridae</taxon>
        <taxon>Clastoptera</taxon>
    </lineage>
</organism>
<dbReference type="EMBL" id="GEDC01008410">
    <property type="protein sequence ID" value="JAS28888.1"/>
    <property type="molecule type" value="Transcribed_RNA"/>
</dbReference>
<gene>
    <name evidence="8" type="ORF">g.2841</name>
    <name evidence="9" type="ORF">g.2842</name>
</gene>
<dbReference type="PANTHER" id="PTHR13353">
    <property type="entry name" value="TRANSMEMBRANE PROTEIN 19"/>
    <property type="match status" value="1"/>
</dbReference>